<protein>
    <submittedName>
        <fullName evidence="4">Short-chain dehydrogenase</fullName>
    </submittedName>
</protein>
<reference evidence="4 5" key="1">
    <citation type="submission" date="2017-08" db="EMBL/GenBank/DDBJ databases">
        <title>Infants hospitalized years apart are colonized by the same room-sourced microbial strains.</title>
        <authorList>
            <person name="Brooks B."/>
            <person name="Olm M.R."/>
            <person name="Firek B.A."/>
            <person name="Baker R."/>
            <person name="Thomas B.C."/>
            <person name="Morowitz M.J."/>
            <person name="Banfield J.F."/>
        </authorList>
    </citation>
    <scope>NUCLEOTIDE SEQUENCE [LARGE SCALE GENOMIC DNA]</scope>
    <source>
        <strain evidence="4">S2_005_001_R1_22</strain>
    </source>
</reference>
<evidence type="ECO:0000313" key="4">
    <source>
        <dbReference type="EMBL" id="PZQ63050.1"/>
    </source>
</evidence>
<dbReference type="Proteomes" id="UP000249229">
    <property type="component" value="Unassembled WGS sequence"/>
</dbReference>
<keyword evidence="2" id="KW-0560">Oxidoreductase</keyword>
<dbReference type="GO" id="GO:0016491">
    <property type="term" value="F:oxidoreductase activity"/>
    <property type="evidence" value="ECO:0007669"/>
    <property type="project" value="UniProtKB-KW"/>
</dbReference>
<dbReference type="EMBL" id="QFQI01000001">
    <property type="protein sequence ID" value="PZQ63050.1"/>
    <property type="molecule type" value="Genomic_DNA"/>
</dbReference>
<name>A0A2W5RI73_9SPHN</name>
<dbReference type="NCBIfam" id="NF006123">
    <property type="entry name" value="PRK08267.1"/>
    <property type="match status" value="1"/>
</dbReference>
<dbReference type="InterPro" id="IPR002347">
    <property type="entry name" value="SDR_fam"/>
</dbReference>
<dbReference type="SUPFAM" id="SSF51735">
    <property type="entry name" value="NAD(P)-binding Rossmann-fold domains"/>
    <property type="match status" value="1"/>
</dbReference>
<evidence type="ECO:0000256" key="1">
    <source>
        <dbReference type="ARBA" id="ARBA00006484"/>
    </source>
</evidence>
<dbReference type="AlphaFoldDB" id="A0A2W5RI73"/>
<accession>A0A2W5RI73</accession>
<dbReference type="Gene3D" id="3.40.50.720">
    <property type="entry name" value="NAD(P)-binding Rossmann-like Domain"/>
    <property type="match status" value="1"/>
</dbReference>
<gene>
    <name evidence="4" type="ORF">DI544_02415</name>
</gene>
<dbReference type="PANTHER" id="PTHR43391">
    <property type="entry name" value="RETINOL DEHYDROGENASE-RELATED"/>
    <property type="match status" value="1"/>
</dbReference>
<dbReference type="PRINTS" id="PR00080">
    <property type="entry name" value="SDRFAMILY"/>
</dbReference>
<dbReference type="PRINTS" id="PR00081">
    <property type="entry name" value="GDHRDH"/>
</dbReference>
<sequence length="261" mass="27781">MKAMLVTGGGSGIGRAVARLFSERGWRVGLADIDARALNETAALLPADRTSTHVMDVRDASEWEHVLTDFAAIGEGRLDVLFNNAGIAAGGSFADIGLDAIDRVIDVNFRGMAYGARMAFPYLKATPGSCLLNTASASAIYGSAGLAIYSATKFAVRGLTEALDGEWSPHGVRVRSLMPGFIDTNLLSVPVAGANRTARDTVVAAKLEFTPVETVAEKAWEAVHGERLHTPVGPTARRMAFAARWMPGRLRAMMHQAARRG</sequence>
<evidence type="ECO:0000313" key="5">
    <source>
        <dbReference type="Proteomes" id="UP000249229"/>
    </source>
</evidence>
<dbReference type="Pfam" id="PF00106">
    <property type="entry name" value="adh_short"/>
    <property type="match status" value="1"/>
</dbReference>
<organism evidence="4 5">
    <name type="scientific">Sphingomonas taxi</name>
    <dbReference type="NCBI Taxonomy" id="1549858"/>
    <lineage>
        <taxon>Bacteria</taxon>
        <taxon>Pseudomonadati</taxon>
        <taxon>Pseudomonadota</taxon>
        <taxon>Alphaproteobacteria</taxon>
        <taxon>Sphingomonadales</taxon>
        <taxon>Sphingomonadaceae</taxon>
        <taxon>Sphingomonas</taxon>
    </lineage>
</organism>
<comment type="similarity">
    <text evidence="1 3">Belongs to the short-chain dehydrogenases/reductases (SDR) family.</text>
</comment>
<evidence type="ECO:0000256" key="2">
    <source>
        <dbReference type="ARBA" id="ARBA00023002"/>
    </source>
</evidence>
<evidence type="ECO:0000256" key="3">
    <source>
        <dbReference type="RuleBase" id="RU000363"/>
    </source>
</evidence>
<dbReference type="InterPro" id="IPR036291">
    <property type="entry name" value="NAD(P)-bd_dom_sf"/>
</dbReference>
<dbReference type="PANTHER" id="PTHR43391:SF82">
    <property type="entry name" value="OXIDOREDUCTASE SADH-RELATED"/>
    <property type="match status" value="1"/>
</dbReference>
<proteinExistence type="inferred from homology"/>
<comment type="caution">
    <text evidence="4">The sequence shown here is derived from an EMBL/GenBank/DDBJ whole genome shotgun (WGS) entry which is preliminary data.</text>
</comment>